<dbReference type="EMBL" id="NCKW01005537">
    <property type="protein sequence ID" value="POM72718.1"/>
    <property type="molecule type" value="Genomic_DNA"/>
</dbReference>
<name>A0A2P4Y4H1_9STRA</name>
<reference evidence="2 3" key="1">
    <citation type="journal article" date="2017" name="Genome Biol. Evol.">
        <title>Phytophthora megakarya and P. palmivora, closely related causal agents of cacao black pod rot, underwent increases in genome sizes and gene numbers by different mechanisms.</title>
        <authorList>
            <person name="Ali S.S."/>
            <person name="Shao J."/>
            <person name="Lary D.J."/>
            <person name="Kronmiller B."/>
            <person name="Shen D."/>
            <person name="Strem M.D."/>
            <person name="Amoako-Attah I."/>
            <person name="Akrofi A.Y."/>
            <person name="Begoude B.A."/>
            <person name="Ten Hoopen G.M."/>
            <person name="Coulibaly K."/>
            <person name="Kebe B.I."/>
            <person name="Melnick R.L."/>
            <person name="Guiltinan M.J."/>
            <person name="Tyler B.M."/>
            <person name="Meinhardt L.W."/>
            <person name="Bailey B.A."/>
        </authorList>
    </citation>
    <scope>NUCLEOTIDE SEQUENCE [LARGE SCALE GENOMIC DNA]</scope>
    <source>
        <strain evidence="3">sbr112.9</strain>
    </source>
</reference>
<proteinExistence type="predicted"/>
<feature type="region of interest" description="Disordered" evidence="1">
    <location>
        <begin position="1"/>
        <end position="45"/>
    </location>
</feature>
<sequence>MSSTAYASDGGSSTESEDDIKYEQFDVKSEPKVDNSPEVVPFTDTPVVKSEAEIVESNVTNENLKEMKPELPVTDAIPTTNQAEQPSETSDLPPCCSACGYPLLVVSQTEILEATNTLDCKCCLLVLPESSYSKTQRGEGRKDIRKCIACTGNVRGAQRLVKPTREKPKKPKGQKPSNKEKRNQERHSVFVNKVARLKMAMRALQRKRDEVGKLKATKRREEYEQQLDREEQDLARQSALLKRGNPSRFKELMDELKIKKPPTYEQDKKKKAKKANSEKKPRSKRKADTVGEQAKKKKKKGPAVDSSVYDPPASAADDVPARIIPTRSRTRAQPQPDIIEVKSEVKAELPKVEPKME</sequence>
<evidence type="ECO:0000313" key="2">
    <source>
        <dbReference type="EMBL" id="POM72718.1"/>
    </source>
</evidence>
<feature type="compositionally biased region" description="Basic and acidic residues" evidence="1">
    <location>
        <begin position="248"/>
        <end position="258"/>
    </location>
</feature>
<feature type="compositionally biased region" description="Basic and acidic residues" evidence="1">
    <location>
        <begin position="19"/>
        <end position="35"/>
    </location>
</feature>
<gene>
    <name evidence="2" type="ORF">PHPALM_10529</name>
</gene>
<dbReference type="Proteomes" id="UP000237271">
    <property type="component" value="Unassembled WGS sequence"/>
</dbReference>
<comment type="caution">
    <text evidence="2">The sequence shown here is derived from an EMBL/GenBank/DDBJ whole genome shotgun (WGS) entry which is preliminary data.</text>
</comment>
<dbReference type="AlphaFoldDB" id="A0A2P4Y4H1"/>
<protein>
    <submittedName>
        <fullName evidence="2">Uncharacterized protein</fullName>
    </submittedName>
</protein>
<feature type="region of interest" description="Disordered" evidence="1">
    <location>
        <begin position="158"/>
        <end position="189"/>
    </location>
</feature>
<feature type="compositionally biased region" description="Low complexity" evidence="1">
    <location>
        <begin position="305"/>
        <end position="318"/>
    </location>
</feature>
<keyword evidence="3" id="KW-1185">Reference proteome</keyword>
<feature type="compositionally biased region" description="Basic and acidic residues" evidence="1">
    <location>
        <begin position="177"/>
        <end position="188"/>
    </location>
</feature>
<evidence type="ECO:0000313" key="3">
    <source>
        <dbReference type="Proteomes" id="UP000237271"/>
    </source>
</evidence>
<feature type="region of interest" description="Disordered" evidence="1">
    <location>
        <begin position="239"/>
        <end position="338"/>
    </location>
</feature>
<organism evidence="2 3">
    <name type="scientific">Phytophthora palmivora</name>
    <dbReference type="NCBI Taxonomy" id="4796"/>
    <lineage>
        <taxon>Eukaryota</taxon>
        <taxon>Sar</taxon>
        <taxon>Stramenopiles</taxon>
        <taxon>Oomycota</taxon>
        <taxon>Peronosporomycetes</taxon>
        <taxon>Peronosporales</taxon>
        <taxon>Peronosporaceae</taxon>
        <taxon>Phytophthora</taxon>
    </lineage>
</organism>
<evidence type="ECO:0000256" key="1">
    <source>
        <dbReference type="SAM" id="MobiDB-lite"/>
    </source>
</evidence>
<dbReference type="OrthoDB" id="122451at2759"/>
<accession>A0A2P4Y4H1</accession>